<sequence>MVVAVKDLNTMFKDDFKVMNSHLGKITTPLSPPPHPPPPKSERFGIF</sequence>
<feature type="compositionally biased region" description="Pro residues" evidence="1">
    <location>
        <begin position="30"/>
        <end position="39"/>
    </location>
</feature>
<evidence type="ECO:0000313" key="3">
    <source>
        <dbReference type="Proteomes" id="UP000187203"/>
    </source>
</evidence>
<proteinExistence type="predicted"/>
<reference evidence="3" key="1">
    <citation type="submission" date="2013-09" db="EMBL/GenBank/DDBJ databases">
        <title>Corchorus olitorius genome sequencing.</title>
        <authorList>
            <person name="Alam M."/>
            <person name="Haque M.S."/>
            <person name="Islam M.S."/>
            <person name="Emdad E.M."/>
            <person name="Islam M.M."/>
            <person name="Ahmed B."/>
            <person name="Halim A."/>
            <person name="Hossen Q.M.M."/>
            <person name="Hossain M.Z."/>
            <person name="Ahmed R."/>
            <person name="Khan M.M."/>
            <person name="Islam R."/>
            <person name="Rashid M.M."/>
            <person name="Khan S.A."/>
            <person name="Rahman M.S."/>
            <person name="Alam M."/>
            <person name="Yahiya A.S."/>
            <person name="Khan M.S."/>
            <person name="Azam M.S."/>
            <person name="Haque T."/>
            <person name="Lashkar M.Z.H."/>
            <person name="Akhand A.I."/>
            <person name="Morshed G."/>
            <person name="Roy S."/>
            <person name="Uddin K.S."/>
            <person name="Rabeya T."/>
            <person name="Hossain A.S."/>
            <person name="Chowdhury A."/>
            <person name="Snigdha A.R."/>
            <person name="Mortoza M.S."/>
            <person name="Matin S.A."/>
            <person name="Hoque S.M.E."/>
            <person name="Islam M.K."/>
            <person name="Roy D.K."/>
            <person name="Haider R."/>
            <person name="Moosa M.M."/>
            <person name="Elias S.M."/>
            <person name="Hasan A.M."/>
            <person name="Jahan S."/>
            <person name="Shafiuddin M."/>
            <person name="Mahmood N."/>
            <person name="Shommy N.S."/>
        </authorList>
    </citation>
    <scope>NUCLEOTIDE SEQUENCE [LARGE SCALE GENOMIC DNA]</scope>
    <source>
        <strain evidence="3">cv. O-4</strain>
    </source>
</reference>
<feature type="region of interest" description="Disordered" evidence="1">
    <location>
        <begin position="25"/>
        <end position="47"/>
    </location>
</feature>
<dbReference type="AlphaFoldDB" id="A0A1R3ILY7"/>
<dbReference type="EMBL" id="AWUE01017969">
    <property type="protein sequence ID" value="OMO83561.1"/>
    <property type="molecule type" value="Genomic_DNA"/>
</dbReference>
<evidence type="ECO:0000256" key="1">
    <source>
        <dbReference type="SAM" id="MobiDB-lite"/>
    </source>
</evidence>
<gene>
    <name evidence="2" type="ORF">COLO4_22437</name>
</gene>
<evidence type="ECO:0000313" key="2">
    <source>
        <dbReference type="EMBL" id="OMO83561.1"/>
    </source>
</evidence>
<organism evidence="2 3">
    <name type="scientific">Corchorus olitorius</name>
    <dbReference type="NCBI Taxonomy" id="93759"/>
    <lineage>
        <taxon>Eukaryota</taxon>
        <taxon>Viridiplantae</taxon>
        <taxon>Streptophyta</taxon>
        <taxon>Embryophyta</taxon>
        <taxon>Tracheophyta</taxon>
        <taxon>Spermatophyta</taxon>
        <taxon>Magnoliopsida</taxon>
        <taxon>eudicotyledons</taxon>
        <taxon>Gunneridae</taxon>
        <taxon>Pentapetalae</taxon>
        <taxon>rosids</taxon>
        <taxon>malvids</taxon>
        <taxon>Malvales</taxon>
        <taxon>Malvaceae</taxon>
        <taxon>Grewioideae</taxon>
        <taxon>Apeibeae</taxon>
        <taxon>Corchorus</taxon>
    </lineage>
</organism>
<keyword evidence="3" id="KW-1185">Reference proteome</keyword>
<accession>A0A1R3ILY7</accession>
<comment type="caution">
    <text evidence="2">The sequence shown here is derived from an EMBL/GenBank/DDBJ whole genome shotgun (WGS) entry which is preliminary data.</text>
</comment>
<dbReference type="Proteomes" id="UP000187203">
    <property type="component" value="Unassembled WGS sequence"/>
</dbReference>
<protein>
    <submittedName>
        <fullName evidence="2">Engulfment and cell motility protein 2-like protein</fullName>
    </submittedName>
</protein>
<name>A0A1R3ILY7_9ROSI</name>